<dbReference type="STRING" id="312017.Q232Y8"/>
<evidence type="ECO:0000313" key="3">
    <source>
        <dbReference type="Proteomes" id="UP000009168"/>
    </source>
</evidence>
<dbReference type="InParanoid" id="Q232Y8"/>
<gene>
    <name evidence="2" type="ORF">TTHERM_00394650</name>
</gene>
<dbReference type="GeneID" id="7822703"/>
<dbReference type="PANTHER" id="PTHR36649:SF28">
    <property type="entry name" value="UBIQUITIN-LIKE DOMAIN-CONTAINING PROTEIN"/>
    <property type="match status" value="1"/>
</dbReference>
<protein>
    <submittedName>
        <fullName evidence="2">Uncharacterized protein</fullName>
    </submittedName>
</protein>
<sequence>MDQQLRNSPSELNLDSININDEKYKINQTDLIEMKEKFDQFSKLGNYYSKNDIVNQFKRSLICLSNAQQNQQRFLQVINSQESKFQAKQKGLEQEYQRQISQLKGVIQNQNEQIKNLQEKSQTDNNNLQQQLDEKQVTIINQQNQYEMKLQEQKNSFDQIINEHKKQIDSLTSQNKDLNQYKSKYEEVQSELENYKSNQNKQEQVKKIFQEFSVDSNQPGDIDKQVQQVLELLNPQVEISTNLVEFTKAHQIILQNQPSEEEKISLQAKNDELVQMYNDNYKKAQQSLNCIGESMKCLLALQNMYLQDGIQTFLTDQPIQNLEKEQNYQIQQSFLQVGLHNQASYYSAIINSHSYLYQNLVETKAKESVNEFLVKFKEQIGQMVNSDNPKQDITIVKISFDQQPQVDFQVVSKQFNHQEIKKKISLQDIGMSFSEKSLLEGAKLSVDMFDPQFNMEWGKNFQGQSTKRGQLTLFDQVNPVDHLYYFPVGYKGYALNIDRYGYDKSWISSNSDSKTWIVLYHGTKEKAVENITKNNLIAGQNNAYGGTTCRITNTKIKQGPNANIYLTDDLAVAEEYAVATSAHDGKKYHVIFQCRVNPQGVKSPKLKPSYYTVEDNLNIRPYRILLKECKQ</sequence>
<evidence type="ECO:0000313" key="2">
    <source>
        <dbReference type="EMBL" id="EAR91692.1"/>
    </source>
</evidence>
<dbReference type="EMBL" id="GG662770">
    <property type="protein sequence ID" value="EAR91692.1"/>
    <property type="molecule type" value="Genomic_DNA"/>
</dbReference>
<keyword evidence="1" id="KW-0175">Coiled coil</keyword>
<name>Q232Y8_TETTS</name>
<dbReference type="HOGENOM" id="CLU_433825_0_0_1"/>
<dbReference type="eggNOG" id="ENOG502S9QQ">
    <property type="taxonomic scope" value="Eukaryota"/>
</dbReference>
<dbReference type="Proteomes" id="UP000009168">
    <property type="component" value="Unassembled WGS sequence"/>
</dbReference>
<organism evidence="2 3">
    <name type="scientific">Tetrahymena thermophila (strain SB210)</name>
    <dbReference type="NCBI Taxonomy" id="312017"/>
    <lineage>
        <taxon>Eukaryota</taxon>
        <taxon>Sar</taxon>
        <taxon>Alveolata</taxon>
        <taxon>Ciliophora</taxon>
        <taxon>Intramacronucleata</taxon>
        <taxon>Oligohymenophorea</taxon>
        <taxon>Hymenostomatida</taxon>
        <taxon>Tetrahymenina</taxon>
        <taxon>Tetrahymenidae</taxon>
        <taxon>Tetrahymena</taxon>
    </lineage>
</organism>
<accession>Q232Y8</accession>
<feature type="coiled-coil region" evidence="1">
    <location>
        <begin position="93"/>
        <end position="205"/>
    </location>
</feature>
<keyword evidence="3" id="KW-1185">Reference proteome</keyword>
<proteinExistence type="predicted"/>
<dbReference type="PANTHER" id="PTHR36649">
    <property type="entry name" value="UBIQUITIN-LIKE DOMAIN-CONTAINING PROTEIN"/>
    <property type="match status" value="1"/>
</dbReference>
<reference evidence="3" key="1">
    <citation type="journal article" date="2006" name="PLoS Biol.">
        <title>Macronuclear genome sequence of the ciliate Tetrahymena thermophila, a model eukaryote.</title>
        <authorList>
            <person name="Eisen J.A."/>
            <person name="Coyne R.S."/>
            <person name="Wu M."/>
            <person name="Wu D."/>
            <person name="Thiagarajan M."/>
            <person name="Wortman J.R."/>
            <person name="Badger J.H."/>
            <person name="Ren Q."/>
            <person name="Amedeo P."/>
            <person name="Jones K.M."/>
            <person name="Tallon L.J."/>
            <person name="Delcher A.L."/>
            <person name="Salzberg S.L."/>
            <person name="Silva J.C."/>
            <person name="Haas B.J."/>
            <person name="Majoros W.H."/>
            <person name="Farzad M."/>
            <person name="Carlton J.M."/>
            <person name="Smith R.K. Jr."/>
            <person name="Garg J."/>
            <person name="Pearlman R.E."/>
            <person name="Karrer K.M."/>
            <person name="Sun L."/>
            <person name="Manning G."/>
            <person name="Elde N.C."/>
            <person name="Turkewitz A.P."/>
            <person name="Asai D.J."/>
            <person name="Wilkes D.E."/>
            <person name="Wang Y."/>
            <person name="Cai H."/>
            <person name="Collins K."/>
            <person name="Stewart B.A."/>
            <person name="Lee S.R."/>
            <person name="Wilamowska K."/>
            <person name="Weinberg Z."/>
            <person name="Ruzzo W.L."/>
            <person name="Wloga D."/>
            <person name="Gaertig J."/>
            <person name="Frankel J."/>
            <person name="Tsao C.-C."/>
            <person name="Gorovsky M.A."/>
            <person name="Keeling P.J."/>
            <person name="Waller R.F."/>
            <person name="Patron N.J."/>
            <person name="Cherry J.M."/>
            <person name="Stover N.A."/>
            <person name="Krieger C.J."/>
            <person name="del Toro C."/>
            <person name="Ryder H.F."/>
            <person name="Williamson S.C."/>
            <person name="Barbeau R.A."/>
            <person name="Hamilton E.P."/>
            <person name="Orias E."/>
        </authorList>
    </citation>
    <scope>NUCLEOTIDE SEQUENCE [LARGE SCALE GENOMIC DNA]</scope>
    <source>
        <strain evidence="3">SB210</strain>
    </source>
</reference>
<dbReference type="AlphaFoldDB" id="Q232Y8"/>
<dbReference type="KEGG" id="tet:TTHERM_00394650"/>
<dbReference type="OrthoDB" id="428577at2759"/>
<evidence type="ECO:0000256" key="1">
    <source>
        <dbReference type="SAM" id="Coils"/>
    </source>
</evidence>
<dbReference type="RefSeq" id="XP_001011937.1">
    <property type="nucleotide sequence ID" value="XM_001011937.1"/>
</dbReference>